<dbReference type="PROSITE" id="PS50885">
    <property type="entry name" value="HAMP"/>
    <property type="match status" value="1"/>
</dbReference>
<keyword evidence="5" id="KW-0472">Membrane</keyword>
<comment type="similarity">
    <text evidence="2">Belongs to the methyl-accepting chemotaxis (MCP) protein family.</text>
</comment>
<sequence length="589" mass="63934">MAKNSNNNAKVSGINSIVVQISALNLGMLIAFLIVMALIMNAMNKSTTSSIEMFDSMMELTSHEANLKTDIMSYYDQVTGYVASNSVETQGALLPQLDVAKAAIEQDIADLNNDFSTYNNESAKNQMLEIEEQYKKLCEYIDNAIAKCDAGDQTNAYKILFDKAEIQKVAIIHSTKVLDTAVQDNAKNTKTMMNDLLSSGTIISIIGTAIVLILIVLNFIITYVTVVKRIKSISDEVNGIIRKIEMGEGDLTARINTKTKSELLYIKNGINLFIATLQGIMKDVKDGTIVLSESSEQVSSQLRIADDNVTNSSAALEELSANMESVVGILESINERVDDVKQAAQRITDQANVGTETANEIKQEADELQVKVNVKKADAGDRVAILSETLTKSVKESEKVSQITDLTDDILDIASQTNLLALNASIEAARAGEAGKGFAVVADEISSLAANSRQTAATIQDIANEVTAAVNNLAKNAQEALDFINGTVIGDYNEYVDTGEKYGKTADVMNEMLTEFSEKADSLNEIMQAMVESVDTITNSVQESSLAINMSAENSTEIVTGIKKIFDAMDRNTEVTEQLNDTTQKFKSL</sequence>
<dbReference type="InterPro" id="IPR004089">
    <property type="entry name" value="MCPsignal_dom"/>
</dbReference>
<dbReference type="SMART" id="SM00283">
    <property type="entry name" value="MA"/>
    <property type="match status" value="1"/>
</dbReference>
<dbReference type="GO" id="GO:0016020">
    <property type="term" value="C:membrane"/>
    <property type="evidence" value="ECO:0007669"/>
    <property type="project" value="InterPro"/>
</dbReference>
<keyword evidence="1 3" id="KW-0807">Transducer</keyword>
<dbReference type="InterPro" id="IPR003660">
    <property type="entry name" value="HAMP_dom"/>
</dbReference>
<reference evidence="8 9" key="1">
    <citation type="submission" date="2017-10" db="EMBL/GenBank/DDBJ databases">
        <title>Resolving the taxonomy of Roseburia spp., Eubacterium rectale and Agathobacter spp. through phylogenomic analysis.</title>
        <authorList>
            <person name="Sheridan P.O."/>
            <person name="Walker A.W."/>
            <person name="Duncan S.H."/>
            <person name="Scott K.P."/>
            <person name="Toole P.W.O."/>
            <person name="Luis P."/>
            <person name="Flint H.J."/>
        </authorList>
    </citation>
    <scope>NUCLEOTIDE SEQUENCE [LARGE SCALE GENOMIC DNA]</scope>
    <source>
        <strain evidence="8 9">JK626</strain>
    </source>
</reference>
<evidence type="ECO:0000259" key="7">
    <source>
        <dbReference type="PROSITE" id="PS50885"/>
    </source>
</evidence>
<dbReference type="Proteomes" id="UP000225889">
    <property type="component" value="Unassembled WGS sequence"/>
</dbReference>
<feature type="domain" description="Methyl-accepting transducer" evidence="6">
    <location>
        <begin position="287"/>
        <end position="559"/>
    </location>
</feature>
<evidence type="ECO:0000313" key="9">
    <source>
        <dbReference type="Proteomes" id="UP000225889"/>
    </source>
</evidence>
<comment type="caution">
    <text evidence="8">The sequence shown here is derived from an EMBL/GenBank/DDBJ whole genome shotgun (WGS) entry which is preliminary data.</text>
</comment>
<dbReference type="Gene3D" id="1.10.287.950">
    <property type="entry name" value="Methyl-accepting chemotaxis protein"/>
    <property type="match status" value="1"/>
</dbReference>
<feature type="domain" description="HAMP" evidence="7">
    <location>
        <begin position="245"/>
        <end position="282"/>
    </location>
</feature>
<organism evidence="8 9">
    <name type="scientific">Pseudobutyrivibrio ruminis</name>
    <dbReference type="NCBI Taxonomy" id="46206"/>
    <lineage>
        <taxon>Bacteria</taxon>
        <taxon>Bacillati</taxon>
        <taxon>Bacillota</taxon>
        <taxon>Clostridia</taxon>
        <taxon>Lachnospirales</taxon>
        <taxon>Lachnospiraceae</taxon>
        <taxon>Pseudobutyrivibrio</taxon>
    </lineage>
</organism>
<protein>
    <recommendedName>
        <fullName evidence="10">Methyl-accepting chemotaxis protein</fullName>
    </recommendedName>
</protein>
<accession>A0A2G3DVU6</accession>
<reference evidence="8 9" key="2">
    <citation type="submission" date="2017-10" db="EMBL/GenBank/DDBJ databases">
        <authorList>
            <person name="Banno H."/>
            <person name="Chua N.-H."/>
        </authorList>
    </citation>
    <scope>NUCLEOTIDE SEQUENCE [LARGE SCALE GENOMIC DNA]</scope>
    <source>
        <strain evidence="8 9">JK626</strain>
    </source>
</reference>
<feature type="coiled-coil region" evidence="4">
    <location>
        <begin position="101"/>
        <end position="140"/>
    </location>
</feature>
<dbReference type="Pfam" id="PF00015">
    <property type="entry name" value="MCPsignal"/>
    <property type="match status" value="1"/>
</dbReference>
<evidence type="ECO:0000256" key="4">
    <source>
        <dbReference type="SAM" id="Coils"/>
    </source>
</evidence>
<name>A0A2G3DVU6_9FIRM</name>
<evidence type="ECO:0000256" key="2">
    <source>
        <dbReference type="ARBA" id="ARBA00029447"/>
    </source>
</evidence>
<evidence type="ECO:0000256" key="1">
    <source>
        <dbReference type="ARBA" id="ARBA00023224"/>
    </source>
</evidence>
<evidence type="ECO:0000256" key="5">
    <source>
        <dbReference type="SAM" id="Phobius"/>
    </source>
</evidence>
<dbReference type="SUPFAM" id="SSF58104">
    <property type="entry name" value="Methyl-accepting chemotaxis protein (MCP) signaling domain"/>
    <property type="match status" value="1"/>
</dbReference>
<keyword evidence="5" id="KW-1133">Transmembrane helix</keyword>
<feature type="transmembrane region" description="Helical" evidence="5">
    <location>
        <begin position="17"/>
        <end position="39"/>
    </location>
</feature>
<gene>
    <name evidence="8" type="ORF">CSX01_07215</name>
</gene>
<evidence type="ECO:0000256" key="3">
    <source>
        <dbReference type="PROSITE-ProRule" id="PRU00284"/>
    </source>
</evidence>
<dbReference type="PANTHER" id="PTHR32089:SF112">
    <property type="entry name" value="LYSOZYME-LIKE PROTEIN-RELATED"/>
    <property type="match status" value="1"/>
</dbReference>
<dbReference type="PROSITE" id="PS50111">
    <property type="entry name" value="CHEMOTAXIS_TRANSDUC_2"/>
    <property type="match status" value="1"/>
</dbReference>
<evidence type="ECO:0000259" key="6">
    <source>
        <dbReference type="PROSITE" id="PS50111"/>
    </source>
</evidence>
<keyword evidence="4" id="KW-0175">Coiled coil</keyword>
<evidence type="ECO:0000313" key="8">
    <source>
        <dbReference type="EMBL" id="PHU35114.1"/>
    </source>
</evidence>
<dbReference type="AlphaFoldDB" id="A0A2G3DVU6"/>
<dbReference type="RefSeq" id="WP_099391897.1">
    <property type="nucleotide sequence ID" value="NZ_PDYF01000011.1"/>
</dbReference>
<evidence type="ECO:0008006" key="10">
    <source>
        <dbReference type="Google" id="ProtNLM"/>
    </source>
</evidence>
<proteinExistence type="inferred from homology"/>
<dbReference type="EMBL" id="PDYF01000011">
    <property type="protein sequence ID" value="PHU35114.1"/>
    <property type="molecule type" value="Genomic_DNA"/>
</dbReference>
<feature type="transmembrane region" description="Helical" evidence="5">
    <location>
        <begin position="196"/>
        <end position="221"/>
    </location>
</feature>
<dbReference type="PANTHER" id="PTHR32089">
    <property type="entry name" value="METHYL-ACCEPTING CHEMOTAXIS PROTEIN MCPB"/>
    <property type="match status" value="1"/>
</dbReference>
<keyword evidence="5" id="KW-0812">Transmembrane</keyword>
<feature type="coiled-coil region" evidence="4">
    <location>
        <begin position="316"/>
        <end position="378"/>
    </location>
</feature>
<dbReference type="GO" id="GO:0007165">
    <property type="term" value="P:signal transduction"/>
    <property type="evidence" value="ECO:0007669"/>
    <property type="project" value="UniProtKB-KW"/>
</dbReference>